<protein>
    <submittedName>
        <fullName evidence="1">Uncharacterized protein</fullName>
    </submittedName>
</protein>
<keyword evidence="2" id="KW-1185">Reference proteome</keyword>
<evidence type="ECO:0000313" key="2">
    <source>
        <dbReference type="Proteomes" id="UP001482620"/>
    </source>
</evidence>
<name>A0ABV0UXM5_9TELE</name>
<proteinExistence type="predicted"/>
<accession>A0ABV0UXM5</accession>
<organism evidence="1 2">
    <name type="scientific">Ilyodon furcidens</name>
    <name type="common">goldbreast splitfin</name>
    <dbReference type="NCBI Taxonomy" id="33524"/>
    <lineage>
        <taxon>Eukaryota</taxon>
        <taxon>Metazoa</taxon>
        <taxon>Chordata</taxon>
        <taxon>Craniata</taxon>
        <taxon>Vertebrata</taxon>
        <taxon>Euteleostomi</taxon>
        <taxon>Actinopterygii</taxon>
        <taxon>Neopterygii</taxon>
        <taxon>Teleostei</taxon>
        <taxon>Neoteleostei</taxon>
        <taxon>Acanthomorphata</taxon>
        <taxon>Ovalentaria</taxon>
        <taxon>Atherinomorphae</taxon>
        <taxon>Cyprinodontiformes</taxon>
        <taxon>Goodeidae</taxon>
        <taxon>Ilyodon</taxon>
    </lineage>
</organism>
<evidence type="ECO:0000313" key="1">
    <source>
        <dbReference type="EMBL" id="MEQ2249506.1"/>
    </source>
</evidence>
<dbReference type="EMBL" id="JAHRIQ010085465">
    <property type="protein sequence ID" value="MEQ2249506.1"/>
    <property type="molecule type" value="Genomic_DNA"/>
</dbReference>
<comment type="caution">
    <text evidence="1">The sequence shown here is derived from an EMBL/GenBank/DDBJ whole genome shotgun (WGS) entry which is preliminary data.</text>
</comment>
<dbReference type="Proteomes" id="UP001482620">
    <property type="component" value="Unassembled WGS sequence"/>
</dbReference>
<gene>
    <name evidence="1" type="ORF">ILYODFUR_030000</name>
</gene>
<reference evidence="1 2" key="1">
    <citation type="submission" date="2021-06" db="EMBL/GenBank/DDBJ databases">
        <authorList>
            <person name="Palmer J.M."/>
        </authorList>
    </citation>
    <scope>NUCLEOTIDE SEQUENCE [LARGE SCALE GENOMIC DNA]</scope>
    <source>
        <strain evidence="2">if_2019</strain>
        <tissue evidence="1">Muscle</tissue>
    </source>
</reference>
<sequence length="101" mass="11191">MSHSDRVRGYASECVDEGMKADLNREKAHGADECEHEEQTLPALTTNEQDSCTTNSVGDMNQMIFDLILFSGTSCTHKAVPFQSVHMEQHIKYGISCPPMA</sequence>